<sequence length="323" mass="35666">MDFEIARKRNIAKNEAMLLELNLEPLQPKKKSGRKPAASKKRKPAEVDENSYDDDDDDEEESTEPPKKTARVEKDATGLRRSQRNSGKKIDYKEIESTGKAHWVPRLASIQAGLKEMSTEPRIANKRIHDPQTFGAIPGIPVGTWWQTRADCSADAVHAPWVAGISGGLKGAYSVALSGGYEDDVDLGNAFTFTGSGGRDLKGTKAAPKNLRTAPQSCDQSFENSYNKALLRSCDTKKPIRVIRGYKLHSPFAPAEGYRYDGLYTVEKAWMERGLNPKGYKVCKFAFKRIEGQAPLQYGDDEDIDSDTNEGDTEDAGANSDTN</sequence>
<accession>A0A1C7MVR0</accession>
<dbReference type="InterPro" id="IPR036987">
    <property type="entry name" value="SRA-YDG_sf"/>
</dbReference>
<feature type="compositionally biased region" description="Basic residues" evidence="3">
    <location>
        <begin position="28"/>
        <end position="43"/>
    </location>
</feature>
<evidence type="ECO:0000313" key="5">
    <source>
        <dbReference type="EMBL" id="OBZ79154.1"/>
    </source>
</evidence>
<feature type="compositionally biased region" description="Basic and acidic residues" evidence="3">
    <location>
        <begin position="64"/>
        <end position="78"/>
    </location>
</feature>
<proteinExistence type="predicted"/>
<organism evidence="5 6">
    <name type="scientific">Grifola frondosa</name>
    <name type="common">Maitake</name>
    <name type="synonym">Polyporus frondosus</name>
    <dbReference type="NCBI Taxonomy" id="5627"/>
    <lineage>
        <taxon>Eukaryota</taxon>
        <taxon>Fungi</taxon>
        <taxon>Dikarya</taxon>
        <taxon>Basidiomycota</taxon>
        <taxon>Agaricomycotina</taxon>
        <taxon>Agaricomycetes</taxon>
        <taxon>Polyporales</taxon>
        <taxon>Grifolaceae</taxon>
        <taxon>Grifola</taxon>
    </lineage>
</organism>
<dbReference type="EMBL" id="LUGG01000001">
    <property type="protein sequence ID" value="OBZ79154.1"/>
    <property type="molecule type" value="Genomic_DNA"/>
</dbReference>
<comment type="caution">
    <text evidence="5">The sequence shown here is derived from an EMBL/GenBank/DDBJ whole genome shotgun (WGS) entry which is preliminary data.</text>
</comment>
<dbReference type="PANTHER" id="PTHR14140">
    <property type="entry name" value="E3 UBIQUITIN-PROTEIN LIGASE UHRF-RELATED"/>
    <property type="match status" value="1"/>
</dbReference>
<reference evidence="5 6" key="1">
    <citation type="submission" date="2016-03" db="EMBL/GenBank/DDBJ databases">
        <title>Whole genome sequencing of Grifola frondosa 9006-11.</title>
        <authorList>
            <person name="Min B."/>
            <person name="Park H."/>
            <person name="Kim J.-G."/>
            <person name="Cho H."/>
            <person name="Oh Y.-L."/>
            <person name="Kong W.-S."/>
            <person name="Choi I.-G."/>
        </authorList>
    </citation>
    <scope>NUCLEOTIDE SEQUENCE [LARGE SCALE GENOMIC DNA]</scope>
    <source>
        <strain evidence="5 6">9006-11</strain>
    </source>
</reference>
<dbReference type="Gene3D" id="2.30.280.10">
    <property type="entry name" value="SRA-YDG"/>
    <property type="match status" value="1"/>
</dbReference>
<dbReference type="STRING" id="5627.A0A1C7MVR0"/>
<feature type="compositionally biased region" description="Acidic residues" evidence="3">
    <location>
        <begin position="47"/>
        <end position="63"/>
    </location>
</feature>
<dbReference type="Pfam" id="PF02182">
    <property type="entry name" value="SAD_SRA"/>
    <property type="match status" value="1"/>
</dbReference>
<evidence type="ECO:0000256" key="3">
    <source>
        <dbReference type="SAM" id="MobiDB-lite"/>
    </source>
</evidence>
<dbReference type="PROSITE" id="PS51015">
    <property type="entry name" value="YDG"/>
    <property type="match status" value="1"/>
</dbReference>
<dbReference type="GO" id="GO:0005634">
    <property type="term" value="C:nucleus"/>
    <property type="evidence" value="ECO:0007669"/>
    <property type="project" value="UniProtKB-SubCell"/>
</dbReference>
<dbReference type="GO" id="GO:0016567">
    <property type="term" value="P:protein ubiquitination"/>
    <property type="evidence" value="ECO:0007669"/>
    <property type="project" value="TreeGrafter"/>
</dbReference>
<dbReference type="AlphaFoldDB" id="A0A1C7MVR0"/>
<evidence type="ECO:0000256" key="2">
    <source>
        <dbReference type="PROSITE-ProRule" id="PRU00358"/>
    </source>
</evidence>
<dbReference type="PANTHER" id="PTHR14140:SF27">
    <property type="entry name" value="OS04G0289800 PROTEIN"/>
    <property type="match status" value="1"/>
</dbReference>
<dbReference type="SUPFAM" id="SSF88697">
    <property type="entry name" value="PUA domain-like"/>
    <property type="match status" value="1"/>
</dbReference>
<feature type="domain" description="YDG" evidence="4">
    <location>
        <begin position="135"/>
        <end position="289"/>
    </location>
</feature>
<dbReference type="OrthoDB" id="2270193at2759"/>
<dbReference type="InterPro" id="IPR003105">
    <property type="entry name" value="SRA_YDG"/>
</dbReference>
<feature type="region of interest" description="Disordered" evidence="3">
    <location>
        <begin position="296"/>
        <end position="323"/>
    </location>
</feature>
<name>A0A1C7MVR0_GRIFR</name>
<protein>
    <submittedName>
        <fullName evidence="5">E3 ubiquitin-protein ligase UHRF1</fullName>
    </submittedName>
</protein>
<feature type="region of interest" description="Disordered" evidence="3">
    <location>
        <begin position="21"/>
        <end position="91"/>
    </location>
</feature>
<feature type="compositionally biased region" description="Acidic residues" evidence="3">
    <location>
        <begin position="299"/>
        <end position="315"/>
    </location>
</feature>
<dbReference type="Proteomes" id="UP000092993">
    <property type="component" value="Unassembled WGS sequence"/>
</dbReference>
<keyword evidence="1 2" id="KW-0539">Nucleus</keyword>
<dbReference type="GO" id="GO:0061630">
    <property type="term" value="F:ubiquitin protein ligase activity"/>
    <property type="evidence" value="ECO:0007669"/>
    <property type="project" value="TreeGrafter"/>
</dbReference>
<dbReference type="GO" id="GO:0044027">
    <property type="term" value="P:negative regulation of gene expression via chromosomal CpG island methylation"/>
    <property type="evidence" value="ECO:0007669"/>
    <property type="project" value="TreeGrafter"/>
</dbReference>
<evidence type="ECO:0000256" key="1">
    <source>
        <dbReference type="ARBA" id="ARBA00023242"/>
    </source>
</evidence>
<dbReference type="InterPro" id="IPR015947">
    <property type="entry name" value="PUA-like_sf"/>
</dbReference>
<evidence type="ECO:0000259" key="4">
    <source>
        <dbReference type="PROSITE" id="PS51015"/>
    </source>
</evidence>
<dbReference type="InterPro" id="IPR045134">
    <property type="entry name" value="UHRF1/2-like"/>
</dbReference>
<dbReference type="SMART" id="SM00466">
    <property type="entry name" value="SRA"/>
    <property type="match status" value="1"/>
</dbReference>
<comment type="subcellular location">
    <subcellularLocation>
        <location evidence="2">Nucleus</location>
    </subcellularLocation>
</comment>
<gene>
    <name evidence="5" type="primary">UHRF1</name>
    <name evidence="5" type="ORF">A0H81_01171</name>
</gene>
<dbReference type="OMA" id="WFETRME"/>
<evidence type="ECO:0000313" key="6">
    <source>
        <dbReference type="Proteomes" id="UP000092993"/>
    </source>
</evidence>
<dbReference type="FunFam" id="2.30.280.10:FF:000005">
    <property type="entry name" value="E3 ubiquitin-protein ligase UHRF1"/>
    <property type="match status" value="1"/>
</dbReference>
<keyword evidence="6" id="KW-1185">Reference proteome</keyword>